<protein>
    <submittedName>
        <fullName evidence="1">Uncharacterized protein</fullName>
    </submittedName>
</protein>
<name>A0A858JPW9_9PROT</name>
<evidence type="ECO:0000313" key="1">
    <source>
        <dbReference type="EMBL" id="QIP37189.1"/>
    </source>
</evidence>
<evidence type="ECO:0000313" key="2">
    <source>
        <dbReference type="Proteomes" id="UP000502533"/>
    </source>
</evidence>
<accession>A0A858JPW9</accession>
<keyword evidence="2" id="KW-1185">Reference proteome</keyword>
<dbReference type="AlphaFoldDB" id="A0A858JPW9"/>
<organism evidence="1 2">
    <name type="scientific">Komagataeibacter rhaeticus</name>
    <dbReference type="NCBI Taxonomy" id="215221"/>
    <lineage>
        <taxon>Bacteria</taxon>
        <taxon>Pseudomonadati</taxon>
        <taxon>Pseudomonadota</taxon>
        <taxon>Alphaproteobacteria</taxon>
        <taxon>Acetobacterales</taxon>
        <taxon>Acetobacteraceae</taxon>
        <taxon>Komagataeibacter</taxon>
    </lineage>
</organism>
<dbReference type="EMBL" id="CP050139">
    <property type="protein sequence ID" value="QIP37189.1"/>
    <property type="molecule type" value="Genomic_DNA"/>
</dbReference>
<sequence>MRSPKPDVRQRAESLHLRLMDQGRVPLLSWHHLEELLGGKDDACAADRVASLEAMPFMAWLRLSPAQKGLGSIVDIFAAEVMAVCEGHSDLAAVRDHARQLLLMTGNGRQAIGEHGWVWEAIRPDIHSRQDHVTAVASLGSMQMFDKTQTVGALSKMYIANPATIRAKLSGIHQQAFQRALRGTDGDEVKARAIADAFIERTIAMGPASGSTVRDLLVSTLTGQGVDEAEIRDECVVGDLIRLGYFRSLLRVAAEVTGRSFASLKHVSMNLIPSFAIEEAIQAHRQPREKLPGSDLHDRHLAVLAAYCDVLYVDRRMSEDLLRVRRKEPGIDALMGDVRKASDFEMLLEKQ</sequence>
<dbReference type="Proteomes" id="UP000502533">
    <property type="component" value="Chromosome"/>
</dbReference>
<dbReference type="KEGG" id="kre:GWK63_16440"/>
<reference evidence="1 2" key="1">
    <citation type="submission" date="2020-03" db="EMBL/GenBank/DDBJ databases">
        <title>Isolation of cellulose-producing strains, genome characterization and application of the synthesized cellulose films as an economical and sustainable material for piezoelectric sensor construction.</title>
        <authorList>
            <person name="Mangayil R.K."/>
        </authorList>
    </citation>
    <scope>NUCLEOTIDE SEQUENCE [LARGE SCALE GENOMIC DNA]</scope>
    <source>
        <strain evidence="1 2">ENS 9a1a</strain>
    </source>
</reference>
<gene>
    <name evidence="1" type="ORF">GWK63_16440</name>
</gene>
<proteinExistence type="predicted"/>